<keyword evidence="11" id="KW-1185">Reference proteome</keyword>
<evidence type="ECO:0000313" key="10">
    <source>
        <dbReference type="EMBL" id="AHG88005.1"/>
    </source>
</evidence>
<feature type="transmembrane region" description="Helical" evidence="8">
    <location>
        <begin position="323"/>
        <end position="342"/>
    </location>
</feature>
<keyword evidence="4" id="KW-0547">Nucleotide-binding</keyword>
<dbReference type="InterPro" id="IPR011009">
    <property type="entry name" value="Kinase-like_dom_sf"/>
</dbReference>
<dbReference type="PANTHER" id="PTHR43289">
    <property type="entry name" value="MITOGEN-ACTIVATED PROTEIN KINASE KINASE KINASE 20-RELATED"/>
    <property type="match status" value="1"/>
</dbReference>
<dbReference type="PANTHER" id="PTHR43289:SF6">
    <property type="entry name" value="SERINE_THREONINE-PROTEIN KINASE NEKL-3"/>
    <property type="match status" value="1"/>
</dbReference>
<evidence type="ECO:0000256" key="5">
    <source>
        <dbReference type="ARBA" id="ARBA00022777"/>
    </source>
</evidence>
<dbReference type="Gene3D" id="1.25.40.10">
    <property type="entry name" value="Tetratricopeptide repeat domain"/>
    <property type="match status" value="1"/>
</dbReference>
<dbReference type="Gene3D" id="1.10.510.10">
    <property type="entry name" value="Transferase(Phosphotransferase) domain 1"/>
    <property type="match status" value="1"/>
</dbReference>
<dbReference type="Gene3D" id="3.30.200.20">
    <property type="entry name" value="Phosphorylase Kinase, domain 1"/>
    <property type="match status" value="1"/>
</dbReference>
<keyword evidence="3" id="KW-0808">Transferase</keyword>
<dbReference type="HOGENOM" id="CLU_299922_0_0_0"/>
<dbReference type="PROSITE" id="PS50011">
    <property type="entry name" value="PROTEIN_KINASE_DOM"/>
    <property type="match status" value="1"/>
</dbReference>
<gene>
    <name evidence="10" type="ORF">J421_0468</name>
</gene>
<feature type="region of interest" description="Disordered" evidence="7">
    <location>
        <begin position="297"/>
        <end position="318"/>
    </location>
</feature>
<sequence>MARGVRAGVRDELQAAFGAAYRVERELDGGGMSRVFVATEVALGREVVVKVLPPELTGAISVERFRREIAIAARLQHAHIVPLLAAGESSGDDRPAWAPLLYYTMPFVRGESVRARLTRVGALPIAESVSVARDVASALAYAHREGVVHRDIKPENVLLTEHDAVVVDFGVAKALRAAATDASALTSAGLALGTPSYMAPEQATADPLADHRVDLYALGVLAYEMLAGTPPFAGRGAQALIAAHVAEPPEPIEHRRPDVPPALAALVMRCLAKNPADRPPTADEIVRALDALDVRATPADTSVTPHATRPPEPDARRTTRRTLGIAALASAAVLVGGGAWIASRLRDPPVLVDRDAVAVLPFRVVGGDASLRLLREGIPDLVAALLTGRVHAVDVRTVLAAWRAAGGERLDLPRDAAMLLARRVGAGAVIEGSAIVAPGSLSLDGTLLSAHDGRERHASARGAATALPALLDSVVGKLLALDAGENDERATALAGVPLAALQHYLEGRSLERAGRYNDATAAYARAMDADSTFALAALRLWLTSTNWTPSARAADAHRLVARYADRLGPRDRLLLGSTAELERPRTCAESLREHEQGVAQAPDMPDLWYLLGETLVHCGPAMGIDDALRRALNAFDRVLALDSSYAGVRDHYAPTYHLLGDTARERRAVDAALHDPALADSRLFTGFIQGDSATMRAALAELERGPAWMAGAALGLAVTYAGGTRAEAAEPLLARVRRAAVTTADRDRAERQTREFTLTRGQPSRAAAAMRASPGGVDTAFALLAALFWDGDSTLARSVRDGARRTLDAPLDTAPSRNAVLTAFAVGEDAAARRDTASTRRAIAALRSVPASPAAPWSNAPARRFALLLDAQIAALERRSDAHALLVAADSMLREGPGGRELEGAGNLIVASLWEREGDLPRALAATGRRRVDTSIPFAFSTYLRERARLAERGGAREEAIRAYRHYLTLRRNAEPSFAVHLASVRDALARLERASAGR</sequence>
<keyword evidence="8" id="KW-1133">Transmembrane helix</keyword>
<dbReference type="EMBL" id="CP007128">
    <property type="protein sequence ID" value="AHG88005.1"/>
    <property type="molecule type" value="Genomic_DNA"/>
</dbReference>
<dbReference type="SUPFAM" id="SSF56112">
    <property type="entry name" value="Protein kinase-like (PK-like)"/>
    <property type="match status" value="1"/>
</dbReference>
<evidence type="ECO:0000259" key="9">
    <source>
        <dbReference type="PROSITE" id="PS50011"/>
    </source>
</evidence>
<reference evidence="10 11" key="1">
    <citation type="journal article" date="2014" name="Genome Announc.">
        <title>Genome Sequence and Methylome of Soil Bacterium Gemmatirosa kalamazoonensis KBS708T, a Member of the Rarely Cultivated Gemmatimonadetes Phylum.</title>
        <authorList>
            <person name="Debruyn J.M."/>
            <person name="Radosevich M."/>
            <person name="Wommack K.E."/>
            <person name="Polson S.W."/>
            <person name="Hauser L.J."/>
            <person name="Fawaz M.N."/>
            <person name="Korlach J."/>
            <person name="Tsai Y.C."/>
        </authorList>
    </citation>
    <scope>NUCLEOTIDE SEQUENCE [LARGE SCALE GENOMIC DNA]</scope>
    <source>
        <strain evidence="10 11">KBS708</strain>
    </source>
</reference>
<evidence type="ECO:0000313" key="11">
    <source>
        <dbReference type="Proteomes" id="UP000019151"/>
    </source>
</evidence>
<keyword evidence="5 10" id="KW-0418">Kinase</keyword>
<dbReference type="SMART" id="SM00220">
    <property type="entry name" value="S_TKc"/>
    <property type="match status" value="1"/>
</dbReference>
<dbReference type="CDD" id="cd14014">
    <property type="entry name" value="STKc_PknB_like"/>
    <property type="match status" value="1"/>
</dbReference>
<dbReference type="GO" id="GO:0004674">
    <property type="term" value="F:protein serine/threonine kinase activity"/>
    <property type="evidence" value="ECO:0007669"/>
    <property type="project" value="UniProtKB-KW"/>
</dbReference>
<proteinExistence type="predicted"/>
<accession>W0RCF5</accession>
<keyword evidence="8" id="KW-0812">Transmembrane</keyword>
<dbReference type="InParanoid" id="W0RCF5"/>
<dbReference type="SUPFAM" id="SSF48452">
    <property type="entry name" value="TPR-like"/>
    <property type="match status" value="1"/>
</dbReference>
<dbReference type="eggNOG" id="COG0515">
    <property type="taxonomic scope" value="Bacteria"/>
</dbReference>
<evidence type="ECO:0000256" key="2">
    <source>
        <dbReference type="ARBA" id="ARBA00022527"/>
    </source>
</evidence>
<dbReference type="PROSITE" id="PS00108">
    <property type="entry name" value="PROTEIN_KINASE_ST"/>
    <property type="match status" value="1"/>
</dbReference>
<dbReference type="GO" id="GO:0005524">
    <property type="term" value="F:ATP binding"/>
    <property type="evidence" value="ECO:0007669"/>
    <property type="project" value="UniProtKB-KW"/>
</dbReference>
<keyword evidence="2" id="KW-0723">Serine/threonine-protein kinase</keyword>
<dbReference type="InterPro" id="IPR011990">
    <property type="entry name" value="TPR-like_helical_dom_sf"/>
</dbReference>
<keyword evidence="6" id="KW-0067">ATP-binding</keyword>
<organism evidence="10 11">
    <name type="scientific">Gemmatirosa kalamazoonensis</name>
    <dbReference type="NCBI Taxonomy" id="861299"/>
    <lineage>
        <taxon>Bacteria</taxon>
        <taxon>Pseudomonadati</taxon>
        <taxon>Gemmatimonadota</taxon>
        <taxon>Gemmatimonadia</taxon>
        <taxon>Gemmatimonadales</taxon>
        <taxon>Gemmatimonadaceae</taxon>
        <taxon>Gemmatirosa</taxon>
    </lineage>
</organism>
<name>W0RCF5_9BACT</name>
<evidence type="ECO:0000256" key="6">
    <source>
        <dbReference type="ARBA" id="ARBA00022840"/>
    </source>
</evidence>
<dbReference type="AlphaFoldDB" id="W0RCF5"/>
<protein>
    <recommendedName>
        <fullName evidence="1">non-specific serine/threonine protein kinase</fullName>
        <ecNumber evidence="1">2.7.11.1</ecNumber>
    </recommendedName>
</protein>
<dbReference type="InterPro" id="IPR000719">
    <property type="entry name" value="Prot_kinase_dom"/>
</dbReference>
<evidence type="ECO:0000256" key="4">
    <source>
        <dbReference type="ARBA" id="ARBA00022741"/>
    </source>
</evidence>
<feature type="domain" description="Protein kinase" evidence="9">
    <location>
        <begin position="21"/>
        <end position="292"/>
    </location>
</feature>
<dbReference type="EC" id="2.7.11.1" evidence="1"/>
<dbReference type="Pfam" id="PF00069">
    <property type="entry name" value="Pkinase"/>
    <property type="match status" value="1"/>
</dbReference>
<evidence type="ECO:0000256" key="1">
    <source>
        <dbReference type="ARBA" id="ARBA00012513"/>
    </source>
</evidence>
<evidence type="ECO:0000256" key="7">
    <source>
        <dbReference type="SAM" id="MobiDB-lite"/>
    </source>
</evidence>
<dbReference type="KEGG" id="gba:J421_0468"/>
<dbReference type="FunFam" id="1.10.510.10:FF:000021">
    <property type="entry name" value="Serine/threonine protein kinase"/>
    <property type="match status" value="1"/>
</dbReference>
<dbReference type="InterPro" id="IPR008271">
    <property type="entry name" value="Ser/Thr_kinase_AS"/>
</dbReference>
<dbReference type="Proteomes" id="UP000019151">
    <property type="component" value="Chromosome"/>
</dbReference>
<evidence type="ECO:0000256" key="8">
    <source>
        <dbReference type="SAM" id="Phobius"/>
    </source>
</evidence>
<keyword evidence="8" id="KW-0472">Membrane</keyword>
<evidence type="ECO:0000256" key="3">
    <source>
        <dbReference type="ARBA" id="ARBA00022679"/>
    </source>
</evidence>
<dbReference type="STRING" id="861299.J421_0468"/>